<reference evidence="2 3" key="1">
    <citation type="submission" date="2018-06" db="EMBL/GenBank/DDBJ databases">
        <title>Genomic Encyclopedia of Archaeal and Bacterial Type Strains, Phase II (KMG-II): from individual species to whole genera.</title>
        <authorList>
            <person name="Goeker M."/>
        </authorList>
    </citation>
    <scope>NUCLEOTIDE SEQUENCE [LARGE SCALE GENOMIC DNA]</scope>
    <source>
        <strain evidence="2 3">DSM 22686</strain>
    </source>
</reference>
<evidence type="ECO:0000256" key="1">
    <source>
        <dbReference type="SAM" id="MobiDB-lite"/>
    </source>
</evidence>
<gene>
    <name evidence="2" type="ORF">LV84_01499</name>
</gene>
<accession>A0A2W7S5X9</accession>
<evidence type="ECO:0000313" key="3">
    <source>
        <dbReference type="Proteomes" id="UP000249115"/>
    </source>
</evidence>
<protein>
    <submittedName>
        <fullName evidence="2">Uncharacterized protein</fullName>
    </submittedName>
</protein>
<evidence type="ECO:0000313" key="2">
    <source>
        <dbReference type="EMBL" id="PZX58295.1"/>
    </source>
</evidence>
<organism evidence="2 3">
    <name type="scientific">Algoriphagus ratkowskyi</name>
    <dbReference type="NCBI Taxonomy" id="57028"/>
    <lineage>
        <taxon>Bacteria</taxon>
        <taxon>Pseudomonadati</taxon>
        <taxon>Bacteroidota</taxon>
        <taxon>Cytophagia</taxon>
        <taxon>Cytophagales</taxon>
        <taxon>Cyclobacteriaceae</taxon>
        <taxon>Algoriphagus</taxon>
    </lineage>
</organism>
<dbReference type="EMBL" id="QKZU01000005">
    <property type="protein sequence ID" value="PZX58295.1"/>
    <property type="molecule type" value="Genomic_DNA"/>
</dbReference>
<comment type="caution">
    <text evidence="2">The sequence shown here is derived from an EMBL/GenBank/DDBJ whole genome shotgun (WGS) entry which is preliminary data.</text>
</comment>
<dbReference type="Proteomes" id="UP000249115">
    <property type="component" value="Unassembled WGS sequence"/>
</dbReference>
<sequence>MLNTGNEATSVTRHRSSSLLSKENNGTGRIADNHILVYPFYKLDLFMILLDHESPD</sequence>
<dbReference type="AlphaFoldDB" id="A0A2W7S5X9"/>
<name>A0A2W7S5X9_9BACT</name>
<proteinExistence type="predicted"/>
<feature type="region of interest" description="Disordered" evidence="1">
    <location>
        <begin position="1"/>
        <end position="27"/>
    </location>
</feature>